<dbReference type="GO" id="GO:0009231">
    <property type="term" value="P:riboflavin biosynthetic process"/>
    <property type="evidence" value="ECO:0007669"/>
    <property type="project" value="InterPro"/>
</dbReference>
<sequence length="187" mass="20719">MKCSVFIATSIDGYIATEDGNVDWLEQAGNQQADMSDNPDMGFNEYINSVDCMIMGRKCMEKIASFNLTDEQWPYGKLPIYVLSRTMTKPPQNLVGKVEMVNDGIEALLSRLELQGLKHAYIDGGATICAFINLQLIERMIITQAPVVLGKGISLFNDIKSPVSVTQVSAQSYPNDFVQVSYQLSYA</sequence>
<dbReference type="GO" id="GO:0008703">
    <property type="term" value="F:5-amino-6-(5-phosphoribosylamino)uracil reductase activity"/>
    <property type="evidence" value="ECO:0007669"/>
    <property type="project" value="InterPro"/>
</dbReference>
<dbReference type="AlphaFoldDB" id="A0A411PG55"/>
<dbReference type="PANTHER" id="PTHR38011">
    <property type="entry name" value="DIHYDROFOLATE REDUCTASE FAMILY PROTEIN (AFU_ORTHOLOGUE AFUA_8G06820)"/>
    <property type="match status" value="1"/>
</dbReference>
<dbReference type="InterPro" id="IPR050765">
    <property type="entry name" value="Riboflavin_Biosynth_HTPR"/>
</dbReference>
<dbReference type="InterPro" id="IPR002734">
    <property type="entry name" value="RibDG_C"/>
</dbReference>
<proteinExistence type="predicted"/>
<organism evidence="2 3">
    <name type="scientific">Shewanella maritima</name>
    <dbReference type="NCBI Taxonomy" id="2520507"/>
    <lineage>
        <taxon>Bacteria</taxon>
        <taxon>Pseudomonadati</taxon>
        <taxon>Pseudomonadota</taxon>
        <taxon>Gammaproteobacteria</taxon>
        <taxon>Alteromonadales</taxon>
        <taxon>Shewanellaceae</taxon>
        <taxon>Shewanella</taxon>
    </lineage>
</organism>
<protein>
    <submittedName>
        <fullName evidence="2">Dihydrofolate reductase</fullName>
    </submittedName>
</protein>
<dbReference type="KEGG" id="smai:EXU30_07625"/>
<dbReference type="EMBL" id="CP036200">
    <property type="protein sequence ID" value="QBF82579.1"/>
    <property type="molecule type" value="Genomic_DNA"/>
</dbReference>
<dbReference type="Pfam" id="PF01872">
    <property type="entry name" value="RibD_C"/>
    <property type="match status" value="1"/>
</dbReference>
<dbReference type="Proteomes" id="UP000291106">
    <property type="component" value="Chromosome"/>
</dbReference>
<reference evidence="2 3" key="1">
    <citation type="submission" date="2019-02" db="EMBL/GenBank/DDBJ databases">
        <title>Shewanella sp. D4-2 isolated from Dokdo Island.</title>
        <authorList>
            <person name="Baek K."/>
        </authorList>
    </citation>
    <scope>NUCLEOTIDE SEQUENCE [LARGE SCALE GENOMIC DNA]</scope>
    <source>
        <strain evidence="2 3">D4-2</strain>
    </source>
</reference>
<dbReference type="RefSeq" id="WP_130598847.1">
    <property type="nucleotide sequence ID" value="NZ_CP036200.1"/>
</dbReference>
<accession>A0A411PG55</accession>
<keyword evidence="3" id="KW-1185">Reference proteome</keyword>
<dbReference type="PANTHER" id="PTHR38011:SF11">
    <property type="entry name" value="2,5-DIAMINO-6-RIBOSYLAMINO-4(3H)-PYRIMIDINONE 5'-PHOSPHATE REDUCTASE"/>
    <property type="match status" value="1"/>
</dbReference>
<feature type="domain" description="Bacterial bifunctional deaminase-reductase C-terminal" evidence="1">
    <location>
        <begin position="5"/>
        <end position="178"/>
    </location>
</feature>
<evidence type="ECO:0000313" key="3">
    <source>
        <dbReference type="Proteomes" id="UP000291106"/>
    </source>
</evidence>
<dbReference type="OrthoDB" id="9782335at2"/>
<dbReference type="SUPFAM" id="SSF53597">
    <property type="entry name" value="Dihydrofolate reductase-like"/>
    <property type="match status" value="1"/>
</dbReference>
<gene>
    <name evidence="2" type="ORF">EXU30_07625</name>
</gene>
<name>A0A411PG55_9GAMM</name>
<evidence type="ECO:0000313" key="2">
    <source>
        <dbReference type="EMBL" id="QBF82579.1"/>
    </source>
</evidence>
<dbReference type="Gene3D" id="3.40.430.10">
    <property type="entry name" value="Dihydrofolate Reductase, subunit A"/>
    <property type="match status" value="1"/>
</dbReference>
<dbReference type="InterPro" id="IPR024072">
    <property type="entry name" value="DHFR-like_dom_sf"/>
</dbReference>
<evidence type="ECO:0000259" key="1">
    <source>
        <dbReference type="Pfam" id="PF01872"/>
    </source>
</evidence>